<name>T0PP53_SAPDV</name>
<sequence length="68" mass="7211">MDQRDFHCPTLTVKETLEFAHACSGGAAVPQRVLDSLENGSPEENAQAKAVIQSVSHVLKAPVVIATP</sequence>
<gene>
    <name evidence="1" type="ORF">SDRG_14936</name>
</gene>
<dbReference type="AlphaFoldDB" id="T0PP53"/>
<dbReference type="OrthoDB" id="113443at2759"/>
<dbReference type="EMBL" id="JH767212">
    <property type="protein sequence ID" value="EQC27219.1"/>
    <property type="molecule type" value="Genomic_DNA"/>
</dbReference>
<accession>T0PP53</accession>
<protein>
    <submittedName>
        <fullName evidence="1">Uncharacterized protein</fullName>
    </submittedName>
</protein>
<evidence type="ECO:0000313" key="2">
    <source>
        <dbReference type="Proteomes" id="UP000030762"/>
    </source>
</evidence>
<dbReference type="VEuPathDB" id="FungiDB:SDRG_14936"/>
<keyword evidence="2" id="KW-1185">Reference proteome</keyword>
<dbReference type="InParanoid" id="T0PP53"/>
<organism evidence="1 2">
    <name type="scientific">Saprolegnia diclina (strain VS20)</name>
    <dbReference type="NCBI Taxonomy" id="1156394"/>
    <lineage>
        <taxon>Eukaryota</taxon>
        <taxon>Sar</taxon>
        <taxon>Stramenopiles</taxon>
        <taxon>Oomycota</taxon>
        <taxon>Saprolegniomycetes</taxon>
        <taxon>Saprolegniales</taxon>
        <taxon>Saprolegniaceae</taxon>
        <taxon>Saprolegnia</taxon>
    </lineage>
</organism>
<dbReference type="Proteomes" id="UP000030762">
    <property type="component" value="Unassembled WGS sequence"/>
</dbReference>
<reference evidence="1 2" key="1">
    <citation type="submission" date="2012-04" db="EMBL/GenBank/DDBJ databases">
        <title>The Genome Sequence of Saprolegnia declina VS20.</title>
        <authorList>
            <consortium name="The Broad Institute Genome Sequencing Platform"/>
            <person name="Russ C."/>
            <person name="Nusbaum C."/>
            <person name="Tyler B."/>
            <person name="van West P."/>
            <person name="Dieguez-Uribeondo J."/>
            <person name="de Bruijn I."/>
            <person name="Tripathy S."/>
            <person name="Jiang R."/>
            <person name="Young S.K."/>
            <person name="Zeng Q."/>
            <person name="Gargeya S."/>
            <person name="Fitzgerald M."/>
            <person name="Haas B."/>
            <person name="Abouelleil A."/>
            <person name="Alvarado L."/>
            <person name="Arachchi H.M."/>
            <person name="Berlin A."/>
            <person name="Chapman S.B."/>
            <person name="Goldberg J."/>
            <person name="Griggs A."/>
            <person name="Gujja S."/>
            <person name="Hansen M."/>
            <person name="Howarth C."/>
            <person name="Imamovic A."/>
            <person name="Larimer J."/>
            <person name="McCowen C."/>
            <person name="Montmayeur A."/>
            <person name="Murphy C."/>
            <person name="Neiman D."/>
            <person name="Pearson M."/>
            <person name="Priest M."/>
            <person name="Roberts A."/>
            <person name="Saif S."/>
            <person name="Shea T."/>
            <person name="Sisk P."/>
            <person name="Sykes S."/>
            <person name="Wortman J."/>
            <person name="Nusbaum C."/>
            <person name="Birren B."/>
        </authorList>
    </citation>
    <scope>NUCLEOTIDE SEQUENCE [LARGE SCALE GENOMIC DNA]</scope>
    <source>
        <strain evidence="1 2">VS20</strain>
    </source>
</reference>
<dbReference type="RefSeq" id="XP_008619318.1">
    <property type="nucleotide sequence ID" value="XM_008621096.1"/>
</dbReference>
<evidence type="ECO:0000313" key="1">
    <source>
        <dbReference type="EMBL" id="EQC27219.1"/>
    </source>
</evidence>
<proteinExistence type="predicted"/>
<dbReference type="GeneID" id="19955663"/>